<keyword evidence="4" id="KW-1003">Cell membrane</keyword>
<protein>
    <submittedName>
        <fullName evidence="17">Glutamate receptor</fullName>
    </submittedName>
</protein>
<feature type="domain" description="Ionotropic glutamate receptor C-terminal" evidence="15">
    <location>
        <begin position="435"/>
        <end position="808"/>
    </location>
</feature>
<evidence type="ECO:0000313" key="17">
    <source>
        <dbReference type="EMBL" id="OQV24468.1"/>
    </source>
</evidence>
<comment type="caution">
    <text evidence="17">The sequence shown here is derived from an EMBL/GenBank/DDBJ whole genome shotgun (WGS) entry which is preliminary data.</text>
</comment>
<gene>
    <name evidence="17" type="ORF">BV898_01532</name>
</gene>
<dbReference type="PANTHER" id="PTHR42643">
    <property type="entry name" value="IONOTROPIC RECEPTOR 20A-RELATED"/>
    <property type="match status" value="1"/>
</dbReference>
<evidence type="ECO:0000256" key="6">
    <source>
        <dbReference type="ARBA" id="ARBA00022989"/>
    </source>
</evidence>
<dbReference type="OrthoDB" id="5984008at2759"/>
<dbReference type="EMBL" id="MTYJ01000006">
    <property type="protein sequence ID" value="OQV24468.1"/>
    <property type="molecule type" value="Genomic_DNA"/>
</dbReference>
<evidence type="ECO:0000256" key="13">
    <source>
        <dbReference type="SAM" id="Phobius"/>
    </source>
</evidence>
<dbReference type="SUPFAM" id="SSF81324">
    <property type="entry name" value="Voltage-gated potassium channels"/>
    <property type="match status" value="1"/>
</dbReference>
<keyword evidence="9 17" id="KW-0675">Receptor</keyword>
<evidence type="ECO:0000256" key="1">
    <source>
        <dbReference type="ARBA" id="ARBA00004651"/>
    </source>
</evidence>
<evidence type="ECO:0000256" key="11">
    <source>
        <dbReference type="ARBA" id="ARBA00023286"/>
    </source>
</evidence>
<dbReference type="Gene3D" id="1.10.287.70">
    <property type="match status" value="1"/>
</dbReference>
<keyword evidence="12" id="KW-0407">Ion channel</keyword>
<evidence type="ECO:0000256" key="14">
    <source>
        <dbReference type="SAM" id="SignalP"/>
    </source>
</evidence>
<evidence type="ECO:0000256" key="7">
    <source>
        <dbReference type="ARBA" id="ARBA00023065"/>
    </source>
</evidence>
<name>A0A1W0XAN8_HYPEX</name>
<dbReference type="GO" id="GO:0005886">
    <property type="term" value="C:plasma membrane"/>
    <property type="evidence" value="ECO:0007669"/>
    <property type="project" value="UniProtKB-SubCell"/>
</dbReference>
<keyword evidence="18" id="KW-1185">Reference proteome</keyword>
<evidence type="ECO:0000256" key="8">
    <source>
        <dbReference type="ARBA" id="ARBA00023136"/>
    </source>
</evidence>
<dbReference type="InterPro" id="IPR052192">
    <property type="entry name" value="Insect_Ionotropic_Sensory_Rcpt"/>
</dbReference>
<feature type="signal peptide" evidence="14">
    <location>
        <begin position="1"/>
        <end position="29"/>
    </location>
</feature>
<accession>A0A1W0XAN8</accession>
<dbReference type="SMART" id="SM00079">
    <property type="entry name" value="PBPe"/>
    <property type="match status" value="1"/>
</dbReference>
<reference evidence="18" key="1">
    <citation type="submission" date="2017-01" db="EMBL/GenBank/DDBJ databases">
        <title>Comparative genomics of anhydrobiosis in the tardigrade Hypsibius dujardini.</title>
        <authorList>
            <person name="Yoshida Y."/>
            <person name="Koutsovoulos G."/>
            <person name="Laetsch D."/>
            <person name="Stevens L."/>
            <person name="Kumar S."/>
            <person name="Horikawa D."/>
            <person name="Ishino K."/>
            <person name="Komine S."/>
            <person name="Tomita M."/>
            <person name="Blaxter M."/>
            <person name="Arakawa K."/>
        </authorList>
    </citation>
    <scope>NUCLEOTIDE SEQUENCE [LARGE SCALE GENOMIC DNA]</scope>
    <source>
        <strain evidence="18">Z151</strain>
    </source>
</reference>
<evidence type="ECO:0000256" key="3">
    <source>
        <dbReference type="ARBA" id="ARBA00022448"/>
    </source>
</evidence>
<organism evidence="17 18">
    <name type="scientific">Hypsibius exemplaris</name>
    <name type="common">Freshwater tardigrade</name>
    <dbReference type="NCBI Taxonomy" id="2072580"/>
    <lineage>
        <taxon>Eukaryota</taxon>
        <taxon>Metazoa</taxon>
        <taxon>Ecdysozoa</taxon>
        <taxon>Tardigrada</taxon>
        <taxon>Eutardigrada</taxon>
        <taxon>Parachela</taxon>
        <taxon>Hypsibioidea</taxon>
        <taxon>Hypsibiidae</taxon>
        <taxon>Hypsibius</taxon>
    </lineage>
</organism>
<dbReference type="GO" id="GO:0050906">
    <property type="term" value="P:detection of stimulus involved in sensory perception"/>
    <property type="evidence" value="ECO:0007669"/>
    <property type="project" value="UniProtKB-ARBA"/>
</dbReference>
<feature type="chain" id="PRO_5010704134" evidence="14">
    <location>
        <begin position="30"/>
        <end position="900"/>
    </location>
</feature>
<evidence type="ECO:0000256" key="12">
    <source>
        <dbReference type="ARBA" id="ARBA00023303"/>
    </source>
</evidence>
<evidence type="ECO:0000256" key="5">
    <source>
        <dbReference type="ARBA" id="ARBA00022692"/>
    </source>
</evidence>
<feature type="domain" description="Ionotropic glutamate receptor L-glutamate and glycine-binding" evidence="16">
    <location>
        <begin position="453"/>
        <end position="517"/>
    </location>
</feature>
<evidence type="ECO:0000256" key="9">
    <source>
        <dbReference type="ARBA" id="ARBA00023170"/>
    </source>
</evidence>
<keyword evidence="3" id="KW-0813">Transport</keyword>
<evidence type="ECO:0000256" key="4">
    <source>
        <dbReference type="ARBA" id="ARBA00022475"/>
    </source>
</evidence>
<dbReference type="FunFam" id="1.10.287.70:FF:000143">
    <property type="entry name" value="Probable glutamate receptor"/>
    <property type="match status" value="1"/>
</dbReference>
<proteinExistence type="inferred from homology"/>
<dbReference type="Pfam" id="PF00060">
    <property type="entry name" value="Lig_chan"/>
    <property type="match status" value="1"/>
</dbReference>
<dbReference type="GO" id="GO:0015276">
    <property type="term" value="F:ligand-gated monoatomic ion channel activity"/>
    <property type="evidence" value="ECO:0007669"/>
    <property type="project" value="InterPro"/>
</dbReference>
<comment type="subcellular location">
    <subcellularLocation>
        <location evidence="1">Cell membrane</location>
        <topology evidence="1">Multi-pass membrane protein</topology>
    </subcellularLocation>
</comment>
<dbReference type="AlphaFoldDB" id="A0A1W0XAN8"/>
<evidence type="ECO:0000256" key="10">
    <source>
        <dbReference type="ARBA" id="ARBA00023180"/>
    </source>
</evidence>
<comment type="similarity">
    <text evidence="2">Belongs to the glutamate-gated ion channel (TC 1.A.10.1) family.</text>
</comment>
<dbReference type="SUPFAM" id="SSF53850">
    <property type="entry name" value="Periplasmic binding protein-like II"/>
    <property type="match status" value="1"/>
</dbReference>
<keyword evidence="14" id="KW-0732">Signal</keyword>
<dbReference type="Pfam" id="PF10613">
    <property type="entry name" value="Lig_chan-Glu_bd"/>
    <property type="match status" value="1"/>
</dbReference>
<evidence type="ECO:0000313" key="18">
    <source>
        <dbReference type="Proteomes" id="UP000192578"/>
    </source>
</evidence>
<dbReference type="Proteomes" id="UP000192578">
    <property type="component" value="Unassembled WGS sequence"/>
</dbReference>
<evidence type="ECO:0000259" key="16">
    <source>
        <dbReference type="SMART" id="SM00918"/>
    </source>
</evidence>
<dbReference type="InterPro" id="IPR001320">
    <property type="entry name" value="Iontro_rcpt_C"/>
</dbReference>
<keyword evidence="10" id="KW-0325">Glycoprotein</keyword>
<dbReference type="PANTHER" id="PTHR42643:SF30">
    <property type="entry name" value="IONOTROPIC RECEPTOR 40A-RELATED"/>
    <property type="match status" value="1"/>
</dbReference>
<feature type="transmembrane region" description="Helical" evidence="13">
    <location>
        <begin position="835"/>
        <end position="858"/>
    </location>
</feature>
<keyword evidence="5 13" id="KW-0812">Transmembrane</keyword>
<keyword evidence="7" id="KW-0406">Ion transport</keyword>
<dbReference type="SMART" id="SM00918">
    <property type="entry name" value="Lig_chan-Glu_bd"/>
    <property type="match status" value="1"/>
</dbReference>
<feature type="transmembrane region" description="Helical" evidence="13">
    <location>
        <begin position="639"/>
        <end position="662"/>
    </location>
</feature>
<keyword evidence="6 13" id="KW-1133">Transmembrane helix</keyword>
<keyword evidence="11" id="KW-1071">Ligand-gated ion channel</keyword>
<feature type="transmembrane region" description="Helical" evidence="13">
    <location>
        <begin position="564"/>
        <end position="590"/>
    </location>
</feature>
<evidence type="ECO:0000259" key="15">
    <source>
        <dbReference type="SMART" id="SM00079"/>
    </source>
</evidence>
<keyword evidence="8 13" id="KW-0472">Membrane</keyword>
<sequence>MRDLFSPPRDIKIELLLVVCAVLVQSARAEQFGIIKDNDQPRVKPNVGTTPAFSHSYDGRGWLGQPTSEVCRNMDLARDLLLVSTGSCLTTRFANTIQRPILFIPPDVTTEGCLGSDAFLNNSSKPHSNSTTLTNADVIPFHLHGYQPAELITGLVQQAFQLENVLLIHICDYKSYCGREGLQQTVSDLHDRLITSMQCWITAKNDTDFRRQFTTCMESTNFLSILDRRLMIVLHTNSTVIPSSVEILNTYGMLSLGTKVLYIVPPNYRVSDLDFVNIKDQDDVGVVRWQGERWLASITKQRAVDRFSQFWSGSSAVPLNDIIPDLANILTTVSANQYYSRMITANDSSQVLPREMCSTAPGGVDQLKLIAADLSKIFSCVEKTGLDVCSSYTVIKYDIDPRDDTPRPQTFASWSTSTGYHRFELQAGDNLRGRKLRIAVMQSPPFLQRNETAYAEFTGGNETLGLYQGVIPSMLRTLSSVLNFRYELVFTKKGDQFYGAKDERTGKWNGLVGMLQRKEVDMIAADLTVSAARKELLDYTVPFYEDSITVLLPRSQFDKSPFTFLFPFSTTVWFCVIAAVALSGPLLFLFSRLSPYYQSEDKPNHFASLSESYMYCYGSIVSQGGQVTPDADSSRIFMVFWWLFGICTVATYSGNLIAFLTFPGKLKFVDNFEEFVYTSKIQPVVQRNSYVESLFLDSQKPSYMETLRRIQQNEDIGMADYYETAVERVSRYKYGYIGALSNMLATIAQDSVDEGPCQYALMRKPLEKVNYAFAFGKGTNYANLFDKWIRRMSYSGLISHWTDEELDRSHRPKRCQQELEVAPNEVRKVGITDVIGVYICLAAGCAIGIVVFILELLTMCSGSRFGGRLQTFFDKRDAQSRHVRDPVAVTLNNGAVLRPQ</sequence>
<dbReference type="Gene3D" id="3.40.190.10">
    <property type="entry name" value="Periplasmic binding protein-like II"/>
    <property type="match status" value="1"/>
</dbReference>
<dbReference type="InterPro" id="IPR019594">
    <property type="entry name" value="Glu/Gly-bd"/>
</dbReference>
<evidence type="ECO:0000256" key="2">
    <source>
        <dbReference type="ARBA" id="ARBA00008685"/>
    </source>
</evidence>